<reference evidence="1 2" key="1">
    <citation type="journal article" date="2004" name="Proc. Natl. Acad. Sci. U.S.A.">
        <title>Genome sequence of the deep-sea gamma-proteobacterium Idiomarina loihiensis reveals amino acid fermentation as a source of carbon and energy.</title>
        <authorList>
            <person name="Hou S."/>
            <person name="Saw J.H."/>
            <person name="Lee K.S."/>
            <person name="Freitas T.A."/>
            <person name="Belisle C."/>
            <person name="Kawarabayasi Y."/>
            <person name="Donachie S.P."/>
            <person name="Pikina A."/>
            <person name="Galperin M.Y."/>
            <person name="Koonin E.V."/>
            <person name="Makarova K.S."/>
            <person name="Omelchenko M.V."/>
            <person name="Sorokin A."/>
            <person name="Wolf Y.I."/>
            <person name="Li Q.X."/>
            <person name="Keum Y.S."/>
            <person name="Campbell S."/>
            <person name="Denery J."/>
            <person name="Aizawa S."/>
            <person name="Shibata S."/>
            <person name="Malahoff A."/>
            <person name="Alam M."/>
        </authorList>
    </citation>
    <scope>NUCLEOTIDE SEQUENCE [LARGE SCALE GENOMIC DNA]</scope>
    <source>
        <strain evidence="2">ATCC BAA-735 / DSM 15497 / L2-TR</strain>
    </source>
</reference>
<accession>Q5QWU9</accession>
<dbReference type="eggNOG" id="COG1083">
    <property type="taxonomic scope" value="Bacteria"/>
</dbReference>
<dbReference type="InterPro" id="IPR029044">
    <property type="entry name" value="Nucleotide-diphossugar_trans"/>
</dbReference>
<name>Q5QWU9_IDILO</name>
<protein>
    <submittedName>
        <fullName evidence="1">CMP-N-acetylneuraminic acid synthetase</fullName>
    </submittedName>
</protein>
<keyword evidence="2" id="KW-1185">Reference proteome</keyword>
<dbReference type="InterPro" id="IPR050793">
    <property type="entry name" value="CMP-NeuNAc_synthase"/>
</dbReference>
<dbReference type="GO" id="GO:0008781">
    <property type="term" value="F:N-acylneuraminate cytidylyltransferase activity"/>
    <property type="evidence" value="ECO:0007669"/>
    <property type="project" value="TreeGrafter"/>
</dbReference>
<dbReference type="KEGG" id="ilo:IL0554"/>
<evidence type="ECO:0000313" key="1">
    <source>
        <dbReference type="EMBL" id="AAV81395.1"/>
    </source>
</evidence>
<organism evidence="1 2">
    <name type="scientific">Idiomarina loihiensis (strain ATCC BAA-735 / DSM 15497 / L2-TR)</name>
    <dbReference type="NCBI Taxonomy" id="283942"/>
    <lineage>
        <taxon>Bacteria</taxon>
        <taxon>Pseudomonadati</taxon>
        <taxon>Pseudomonadota</taxon>
        <taxon>Gammaproteobacteria</taxon>
        <taxon>Alteromonadales</taxon>
        <taxon>Idiomarinaceae</taxon>
        <taxon>Idiomarina</taxon>
    </lineage>
</organism>
<dbReference type="SUPFAM" id="SSF53448">
    <property type="entry name" value="Nucleotide-diphospho-sugar transferases"/>
    <property type="match status" value="1"/>
</dbReference>
<dbReference type="CDD" id="cd02513">
    <property type="entry name" value="CMP-NeuAc_Synthase"/>
    <property type="match status" value="1"/>
</dbReference>
<dbReference type="Gene3D" id="3.90.550.10">
    <property type="entry name" value="Spore Coat Polysaccharide Biosynthesis Protein SpsA, Chain A"/>
    <property type="match status" value="1"/>
</dbReference>
<dbReference type="OrthoDB" id="9805604at2"/>
<dbReference type="PANTHER" id="PTHR21485">
    <property type="entry name" value="HAD SUPERFAMILY MEMBERS CMAS AND KDSC"/>
    <property type="match status" value="1"/>
</dbReference>
<gene>
    <name evidence="1" type="ordered locus">IL0554</name>
</gene>
<dbReference type="AlphaFoldDB" id="Q5QWU9"/>
<dbReference type="STRING" id="283942.IL0554"/>
<dbReference type="HOGENOM" id="CLU_042930_1_1_6"/>
<dbReference type="Pfam" id="PF02348">
    <property type="entry name" value="CTP_transf_3"/>
    <property type="match status" value="1"/>
</dbReference>
<dbReference type="PANTHER" id="PTHR21485:SF6">
    <property type="entry name" value="N-ACYLNEURAMINATE CYTIDYLYLTRANSFERASE-RELATED"/>
    <property type="match status" value="1"/>
</dbReference>
<dbReference type="InterPro" id="IPR003329">
    <property type="entry name" value="Cytidylyl_trans"/>
</dbReference>
<dbReference type="Proteomes" id="UP000001171">
    <property type="component" value="Chromosome"/>
</dbReference>
<evidence type="ECO:0000313" key="2">
    <source>
        <dbReference type="Proteomes" id="UP000001171"/>
    </source>
</evidence>
<sequence>MNDMNSSETLIIIPARGGSKRLPRKNVKPLAGKPLICWTIEAAIKANLDAKIIVTSDDDEILGLADTYKSKGVYKRKRPDNLATDTASTVDAIIDVIESEKELGNNPQTIILLQPTSPIRNEDDIRNAFLLYNDTEAHNYRNTVVSVCEVEHPTAWVGWVDENMSFTGTELLNKRSQDYEKEYRLNGAVYVASVEHIFKEKSLFSQKLKASVMPRTRSIDIDEEVDFKVCEGLLSG</sequence>
<dbReference type="EMBL" id="AE017340">
    <property type="protein sequence ID" value="AAV81395.1"/>
    <property type="molecule type" value="Genomic_DNA"/>
</dbReference>
<proteinExistence type="predicted"/>